<name>A0AAW1SYS2_9CHLO</name>
<dbReference type="PANTHER" id="PTHR12461">
    <property type="entry name" value="HYPOXIA-INDUCIBLE FACTOR 1 ALPHA INHIBITOR-RELATED"/>
    <property type="match status" value="1"/>
</dbReference>
<evidence type="ECO:0000259" key="3">
    <source>
        <dbReference type="PROSITE" id="PS51184"/>
    </source>
</evidence>
<evidence type="ECO:0000313" key="4">
    <source>
        <dbReference type="EMBL" id="KAK9862617.1"/>
    </source>
</evidence>
<comment type="similarity">
    <text evidence="1">Belongs to the JARID1 histone demethylase family.</text>
</comment>
<dbReference type="PROSITE" id="PS51184">
    <property type="entry name" value="JMJC"/>
    <property type="match status" value="1"/>
</dbReference>
<proteinExistence type="inferred from homology"/>
<reference evidence="4 5" key="1">
    <citation type="journal article" date="2024" name="Nat. Commun.">
        <title>Phylogenomics reveals the evolutionary origins of lichenization in chlorophyte algae.</title>
        <authorList>
            <person name="Puginier C."/>
            <person name="Libourel C."/>
            <person name="Otte J."/>
            <person name="Skaloud P."/>
            <person name="Haon M."/>
            <person name="Grisel S."/>
            <person name="Petersen M."/>
            <person name="Berrin J.G."/>
            <person name="Delaux P.M."/>
            <person name="Dal Grande F."/>
            <person name="Keller J."/>
        </authorList>
    </citation>
    <scope>NUCLEOTIDE SEQUENCE [LARGE SCALE GENOMIC DNA]</scope>
    <source>
        <strain evidence="4 5">SAG 2523</strain>
    </source>
</reference>
<dbReference type="Pfam" id="PF13621">
    <property type="entry name" value="Cupin_8"/>
    <property type="match status" value="1"/>
</dbReference>
<accession>A0AAW1SYS2</accession>
<dbReference type="InterPro" id="IPR041667">
    <property type="entry name" value="Cupin_8"/>
</dbReference>
<evidence type="ECO:0000313" key="5">
    <source>
        <dbReference type="Proteomes" id="UP001485043"/>
    </source>
</evidence>
<feature type="compositionally biased region" description="Polar residues" evidence="2">
    <location>
        <begin position="93"/>
        <end position="107"/>
    </location>
</feature>
<dbReference type="SUPFAM" id="SSF51197">
    <property type="entry name" value="Clavaminate synthase-like"/>
    <property type="match status" value="1"/>
</dbReference>
<sequence length="527" mass="57717">MELPKRKRLRQVPAPVLTTAAFQKLEGDAVPCHILGTSHTWPAASFWQGAAGLEHLTHLVGTQTVQAMASDTGYFQGDMASHEPSNCTFQQFVSSGASSDTTGQTPAATPHHKENVPPVGEESRHLYLAQAPIRSEAPGTPALSKLSQDLQQPAFLRHEPTEINLWMSMRGSCSSLHYDPYQNLLCVVRGSKTVHMYPPGCSPDLAPQPVWGESPNHSPVNSFQPDFIKHPEFEKALSSRVTCTLQAGDALFLPEGWWHQVQSEGITIAVNFWWASDFEQKLGGHMDAYYLRRLVHSMLTSHTAASLATLCGEPAAAIVSGPRHHRSRHHHHHTGPDGPPVRLLSVEITTDSSSDDDDEHEGDAPVYPQFLADPVLDPASMSSSDDGSDGEEGPSRHHLIHPLIHMETEDSSGMETDTSTLVTLNQPTDADDPAGLRHPMTHELASMDVARMRRALVCLACTAPAVAEAFLMRALTPAAAQLLTHRFEQADSLLLGSGRREEQQGFYQSLYGCNEQATHLTPRWKVQ</sequence>
<feature type="region of interest" description="Disordered" evidence="2">
    <location>
        <begin position="320"/>
        <end position="343"/>
    </location>
</feature>
<comment type="caution">
    <text evidence="4">The sequence shown here is derived from an EMBL/GenBank/DDBJ whole genome shotgun (WGS) entry which is preliminary data.</text>
</comment>
<evidence type="ECO:0000256" key="2">
    <source>
        <dbReference type="SAM" id="MobiDB-lite"/>
    </source>
</evidence>
<dbReference type="SMART" id="SM00558">
    <property type="entry name" value="JmjC"/>
    <property type="match status" value="1"/>
</dbReference>
<dbReference type="AlphaFoldDB" id="A0AAW1SYS2"/>
<keyword evidence="5" id="KW-1185">Reference proteome</keyword>
<feature type="region of interest" description="Disordered" evidence="2">
    <location>
        <begin position="375"/>
        <end position="396"/>
    </location>
</feature>
<dbReference type="InterPro" id="IPR003347">
    <property type="entry name" value="JmjC_dom"/>
</dbReference>
<feature type="region of interest" description="Disordered" evidence="2">
    <location>
        <begin position="93"/>
        <end position="122"/>
    </location>
</feature>
<feature type="domain" description="JmjC" evidence="3">
    <location>
        <begin position="141"/>
        <end position="291"/>
    </location>
</feature>
<dbReference type="Proteomes" id="UP001485043">
    <property type="component" value="Unassembled WGS sequence"/>
</dbReference>
<feature type="compositionally biased region" description="Basic residues" evidence="2">
    <location>
        <begin position="322"/>
        <end position="333"/>
    </location>
</feature>
<dbReference type="EMBL" id="JALJOV010000580">
    <property type="protein sequence ID" value="KAK9862617.1"/>
    <property type="molecule type" value="Genomic_DNA"/>
</dbReference>
<feature type="compositionally biased region" description="Basic and acidic residues" evidence="2">
    <location>
        <begin position="111"/>
        <end position="122"/>
    </location>
</feature>
<dbReference type="Gene3D" id="2.60.120.650">
    <property type="entry name" value="Cupin"/>
    <property type="match status" value="1"/>
</dbReference>
<organism evidence="4 5">
    <name type="scientific">Apatococcus fuscideae</name>
    <dbReference type="NCBI Taxonomy" id="2026836"/>
    <lineage>
        <taxon>Eukaryota</taxon>
        <taxon>Viridiplantae</taxon>
        <taxon>Chlorophyta</taxon>
        <taxon>core chlorophytes</taxon>
        <taxon>Trebouxiophyceae</taxon>
        <taxon>Chlorellales</taxon>
        <taxon>Chlorellaceae</taxon>
        <taxon>Apatococcus</taxon>
    </lineage>
</organism>
<evidence type="ECO:0000256" key="1">
    <source>
        <dbReference type="ARBA" id="ARBA00006801"/>
    </source>
</evidence>
<dbReference type="PANTHER" id="PTHR12461:SF102">
    <property type="entry name" value="LYSINE-SPECIFIC DEMETHYLASE JMJ31"/>
    <property type="match status" value="1"/>
</dbReference>
<gene>
    <name evidence="4" type="ORF">WJX84_009137</name>
</gene>
<protein>
    <recommendedName>
        <fullName evidence="3">JmjC domain-containing protein</fullName>
    </recommendedName>
</protein>